<dbReference type="EMBL" id="AP024483">
    <property type="protein sequence ID" value="BCS82608.1"/>
    <property type="molecule type" value="Genomic_DNA"/>
</dbReference>
<accession>A0ABM7NR20</accession>
<protein>
    <submittedName>
        <fullName evidence="2">Uncharacterized protein</fullName>
    </submittedName>
</protein>
<keyword evidence="1" id="KW-0812">Transmembrane</keyword>
<organism evidence="2 3">
    <name type="scientific">Cotonvirus japonicus</name>
    <dbReference type="NCBI Taxonomy" id="2811091"/>
    <lineage>
        <taxon>Viruses</taxon>
        <taxon>Varidnaviria</taxon>
        <taxon>Bamfordvirae</taxon>
        <taxon>Nucleocytoviricota</taxon>
        <taxon>Megaviricetes</taxon>
        <taxon>Imitervirales</taxon>
        <taxon>Mimiviridae</taxon>
        <taxon>Megamimivirinae</taxon>
        <taxon>Cotonvirus</taxon>
        <taxon>Cotonvirus japonicum</taxon>
    </lineage>
</organism>
<name>A0ABM7NR20_9VIRU</name>
<dbReference type="GeneID" id="80557813"/>
<evidence type="ECO:0000256" key="1">
    <source>
        <dbReference type="SAM" id="Phobius"/>
    </source>
</evidence>
<dbReference type="Proteomes" id="UP001321479">
    <property type="component" value="Segment"/>
</dbReference>
<evidence type="ECO:0000313" key="3">
    <source>
        <dbReference type="Proteomes" id="UP001321479"/>
    </source>
</evidence>
<sequence>MEFLILPIASLVILLTILFIIFFVIGSMKLYKYLSFWKKIIFLSVLFLIGFAIIFTYVSPIVIITHTDNSFDKPCSGYRECVSPTKCVCIDRTLYGYVKLYCWNNLEKCLMINWDYLIFNVGSAIIYPFYIIMISLPPMAIIGTPITINNQCSTYNNVHHHNN</sequence>
<feature type="transmembrane region" description="Helical" evidence="1">
    <location>
        <begin position="116"/>
        <end position="136"/>
    </location>
</feature>
<feature type="transmembrane region" description="Helical" evidence="1">
    <location>
        <begin position="40"/>
        <end position="64"/>
    </location>
</feature>
<keyword evidence="3" id="KW-1185">Reference proteome</keyword>
<keyword evidence="1" id="KW-0472">Membrane</keyword>
<evidence type="ECO:0000313" key="2">
    <source>
        <dbReference type="EMBL" id="BCS82608.1"/>
    </source>
</evidence>
<feature type="transmembrane region" description="Helical" evidence="1">
    <location>
        <begin position="6"/>
        <end position="28"/>
    </location>
</feature>
<dbReference type="RefSeq" id="YP_010841216.1">
    <property type="nucleotide sequence ID" value="NC_079139.1"/>
</dbReference>
<proteinExistence type="predicted"/>
<keyword evidence="1" id="KW-1133">Transmembrane helix</keyword>
<reference evidence="2 3" key="1">
    <citation type="submission" date="2021-02" db="EMBL/GenBank/DDBJ databases">
        <title>Cotonvirus japonicus, which uses Golgi apparatus of host cells for its virion factory, phylogenetically links tailed tupanvirus and icosahedral mimivirus.</title>
        <authorList>
            <person name="Takahashi H."/>
            <person name="Fukaya S."/>
            <person name="Song C."/>
            <person name="Murata K."/>
            <person name="Takemura M."/>
        </authorList>
    </citation>
    <scope>NUCLEOTIDE SEQUENCE [LARGE SCALE GENOMIC DNA]</scope>
</reference>